<comment type="caution">
    <text evidence="1">The sequence shown here is derived from an EMBL/GenBank/DDBJ whole genome shotgun (WGS) entry which is preliminary data.</text>
</comment>
<reference evidence="1" key="1">
    <citation type="submission" date="2023-04" db="EMBL/GenBank/DDBJ databases">
        <title>A chromosome-level genome assembly of the parasitoid wasp Eretmocerus hayati.</title>
        <authorList>
            <person name="Zhong Y."/>
            <person name="Liu S."/>
            <person name="Liu Y."/>
        </authorList>
    </citation>
    <scope>NUCLEOTIDE SEQUENCE</scope>
    <source>
        <strain evidence="1">ZJU_SS_LIU_2023</strain>
    </source>
</reference>
<accession>A0ACC2NF66</accession>
<gene>
    <name evidence="1" type="ORF">QAD02_009898</name>
</gene>
<dbReference type="EMBL" id="CM056744">
    <property type="protein sequence ID" value="KAJ8668235.1"/>
    <property type="molecule type" value="Genomic_DNA"/>
</dbReference>
<name>A0ACC2NF66_9HYME</name>
<proteinExistence type="predicted"/>
<dbReference type="Proteomes" id="UP001239111">
    <property type="component" value="Chromosome 4"/>
</dbReference>
<evidence type="ECO:0000313" key="1">
    <source>
        <dbReference type="EMBL" id="KAJ8668235.1"/>
    </source>
</evidence>
<sequence length="244" mass="27959">MASFQHLTSCLLHGPSSENGRVPCRQQVPLVVYPGRLANTLICLAEGYVYTANRNEAGNFHCEISICKGRMQLNDNREIVEFIPHDVDEAYSPYYFERCLKEEVYHLCRITPTPFEVIFECVAESYPDTANTITFRELYREMLRNREHYFRVQEGMSRSQGRGNQLIMPYLDYGGLTRYYLPGGLIFDVPTGTPVQAYQREPHSELASHAENIDVRQDPPSPAPGPTIFHPAEIINMVDYEDRG</sequence>
<protein>
    <submittedName>
        <fullName evidence="1">Uncharacterized protein</fullName>
    </submittedName>
</protein>
<evidence type="ECO:0000313" key="2">
    <source>
        <dbReference type="Proteomes" id="UP001239111"/>
    </source>
</evidence>
<organism evidence="1 2">
    <name type="scientific">Eretmocerus hayati</name>
    <dbReference type="NCBI Taxonomy" id="131215"/>
    <lineage>
        <taxon>Eukaryota</taxon>
        <taxon>Metazoa</taxon>
        <taxon>Ecdysozoa</taxon>
        <taxon>Arthropoda</taxon>
        <taxon>Hexapoda</taxon>
        <taxon>Insecta</taxon>
        <taxon>Pterygota</taxon>
        <taxon>Neoptera</taxon>
        <taxon>Endopterygota</taxon>
        <taxon>Hymenoptera</taxon>
        <taxon>Apocrita</taxon>
        <taxon>Proctotrupomorpha</taxon>
        <taxon>Chalcidoidea</taxon>
        <taxon>Aphelinidae</taxon>
        <taxon>Aphelininae</taxon>
        <taxon>Eretmocerus</taxon>
    </lineage>
</organism>
<keyword evidence="2" id="KW-1185">Reference proteome</keyword>